<evidence type="ECO:0000256" key="8">
    <source>
        <dbReference type="SAM" id="MobiDB-lite"/>
    </source>
</evidence>
<keyword evidence="3 7" id="KW-0813">Transport</keyword>
<evidence type="ECO:0000256" key="3">
    <source>
        <dbReference type="ARBA" id="ARBA00022448"/>
    </source>
</evidence>
<proteinExistence type="inferred from homology"/>
<keyword evidence="6 9" id="KW-0472">Membrane</keyword>
<evidence type="ECO:0000256" key="6">
    <source>
        <dbReference type="ARBA" id="ARBA00023136"/>
    </source>
</evidence>
<dbReference type="EMBL" id="ML977147">
    <property type="protein sequence ID" value="KAF1988796.1"/>
    <property type="molecule type" value="Genomic_DNA"/>
</dbReference>
<evidence type="ECO:0000256" key="1">
    <source>
        <dbReference type="ARBA" id="ARBA00004141"/>
    </source>
</evidence>
<keyword evidence="11" id="KW-1185">Reference proteome</keyword>
<dbReference type="InterPro" id="IPR018456">
    <property type="entry name" value="PTR2_symporter_CS"/>
</dbReference>
<keyword evidence="5 9" id="KW-1133">Transmembrane helix</keyword>
<accession>A0A6G1H6E8</accession>
<feature type="region of interest" description="Disordered" evidence="8">
    <location>
        <begin position="612"/>
        <end position="632"/>
    </location>
</feature>
<dbReference type="AlphaFoldDB" id="A0A6G1H6E8"/>
<feature type="transmembrane region" description="Helical" evidence="9">
    <location>
        <begin position="252"/>
        <end position="271"/>
    </location>
</feature>
<dbReference type="Gene3D" id="1.20.1250.20">
    <property type="entry name" value="MFS general substrate transporter like domains"/>
    <property type="match status" value="1"/>
</dbReference>
<evidence type="ECO:0000256" key="5">
    <source>
        <dbReference type="ARBA" id="ARBA00022989"/>
    </source>
</evidence>
<feature type="transmembrane region" description="Helical" evidence="9">
    <location>
        <begin position="277"/>
        <end position="298"/>
    </location>
</feature>
<feature type="transmembrane region" description="Helical" evidence="9">
    <location>
        <begin position="403"/>
        <end position="424"/>
    </location>
</feature>
<dbReference type="SUPFAM" id="SSF103473">
    <property type="entry name" value="MFS general substrate transporter"/>
    <property type="match status" value="1"/>
</dbReference>
<evidence type="ECO:0000256" key="2">
    <source>
        <dbReference type="ARBA" id="ARBA00005982"/>
    </source>
</evidence>
<dbReference type="GO" id="GO:0005886">
    <property type="term" value="C:plasma membrane"/>
    <property type="evidence" value="ECO:0007669"/>
    <property type="project" value="UniProtKB-ARBA"/>
</dbReference>
<evidence type="ECO:0000256" key="4">
    <source>
        <dbReference type="ARBA" id="ARBA00022692"/>
    </source>
</evidence>
<dbReference type="OrthoDB" id="8904098at2759"/>
<feature type="region of interest" description="Disordered" evidence="8">
    <location>
        <begin position="38"/>
        <end position="73"/>
    </location>
</feature>
<dbReference type="PROSITE" id="PS01022">
    <property type="entry name" value="PTR2_1"/>
    <property type="match status" value="1"/>
</dbReference>
<dbReference type="FunFam" id="1.20.1250.20:FF:000085">
    <property type="entry name" value="MFS peptide transporter Ptr2"/>
    <property type="match status" value="1"/>
</dbReference>
<evidence type="ECO:0000256" key="9">
    <source>
        <dbReference type="SAM" id="Phobius"/>
    </source>
</evidence>
<feature type="region of interest" description="Disordered" evidence="8">
    <location>
        <begin position="1"/>
        <end position="21"/>
    </location>
</feature>
<feature type="transmembrane region" description="Helical" evidence="9">
    <location>
        <begin position="436"/>
        <end position="456"/>
    </location>
</feature>
<evidence type="ECO:0000313" key="10">
    <source>
        <dbReference type="EMBL" id="KAF1988796.1"/>
    </source>
</evidence>
<sequence>MPRLKANLPSRDHQRSNYASLPQDESLELSVIGNNAGSSAIEGWPDVDGSNLKQSMDESDHGILADGDEPSEEQKRTLRKISDRLPWSLFLVAIIEFCERFAYNGLTGPFQNYISNSYHDPSGNPGALGLHQSGATALTSFFQLWCYLNPLPAAIIADAYLGKYRTIVVFSVVYLIGTCILWITALPFAIENGVAFPGLIVAMLFIGVGTGGVKANVSPLIAEQYTETEQRLKTLKSGERVIVDPAITLQRIYMFFYLCINLGSLSALATTQMELHVGFWSAYLLAFVMFCVGFAVLVSGKKKYVLKPPQGTVITDCFQVLWIAVRNGFNLEAAKPTWQRRHGNKYAAQATWNDHFVDELKRALVACKVFLFYPLYWLTFMQMSNNFVSQAGQMELHGVPNDFLQNLNPIAIIVFIPLCERLIYPGLRRIGIPFKPITRIFWGFILAAVAMAYAAFVQNLVYSSPPCFDSPNNCAAGQLPGGGYIHNRVHIAIQTPAYVLIALSEILASITGLEYAYTKAPSSMKSFIMSMYLLTSAFGAAFAAALSPVAKDPNLTWLYTGLAFAAAVSGIVFWVLFSKYNKTEESMNSLERIPGDIAMASDSARIIEGPNLHSRDQSDEFDLPAIGAKSSG</sequence>
<dbReference type="PROSITE" id="PS01023">
    <property type="entry name" value="PTR2_2"/>
    <property type="match status" value="1"/>
</dbReference>
<feature type="transmembrane region" description="Helical" evidence="9">
    <location>
        <begin position="529"/>
        <end position="550"/>
    </location>
</feature>
<name>A0A6G1H6E8_9PEZI</name>
<feature type="transmembrane region" description="Helical" evidence="9">
    <location>
        <begin position="363"/>
        <end position="383"/>
    </location>
</feature>
<dbReference type="GO" id="GO:0071916">
    <property type="term" value="F:dipeptide transmembrane transporter activity"/>
    <property type="evidence" value="ECO:0007669"/>
    <property type="project" value="UniProtKB-ARBA"/>
</dbReference>
<feature type="transmembrane region" description="Helical" evidence="9">
    <location>
        <begin position="556"/>
        <end position="577"/>
    </location>
</feature>
<dbReference type="Proteomes" id="UP000800041">
    <property type="component" value="Unassembled WGS sequence"/>
</dbReference>
<gene>
    <name evidence="10" type="ORF">K402DRAFT_419145</name>
</gene>
<dbReference type="InterPro" id="IPR000109">
    <property type="entry name" value="POT_fam"/>
</dbReference>
<comment type="subcellular location">
    <subcellularLocation>
        <location evidence="1 7">Membrane</location>
        <topology evidence="1 7">Multi-pass membrane protein</topology>
    </subcellularLocation>
</comment>
<keyword evidence="4 7" id="KW-0812">Transmembrane</keyword>
<dbReference type="Pfam" id="PF00854">
    <property type="entry name" value="PTR2"/>
    <property type="match status" value="1"/>
</dbReference>
<feature type="transmembrane region" description="Helical" evidence="9">
    <location>
        <begin position="168"/>
        <end position="188"/>
    </location>
</feature>
<organism evidence="10 11">
    <name type="scientific">Aulographum hederae CBS 113979</name>
    <dbReference type="NCBI Taxonomy" id="1176131"/>
    <lineage>
        <taxon>Eukaryota</taxon>
        <taxon>Fungi</taxon>
        <taxon>Dikarya</taxon>
        <taxon>Ascomycota</taxon>
        <taxon>Pezizomycotina</taxon>
        <taxon>Dothideomycetes</taxon>
        <taxon>Pleosporomycetidae</taxon>
        <taxon>Aulographales</taxon>
        <taxon>Aulographaceae</taxon>
    </lineage>
</organism>
<dbReference type="InterPro" id="IPR036259">
    <property type="entry name" value="MFS_trans_sf"/>
</dbReference>
<reference evidence="10" key="1">
    <citation type="journal article" date="2020" name="Stud. Mycol.">
        <title>101 Dothideomycetes genomes: a test case for predicting lifestyles and emergence of pathogens.</title>
        <authorList>
            <person name="Haridas S."/>
            <person name="Albert R."/>
            <person name="Binder M."/>
            <person name="Bloem J."/>
            <person name="Labutti K."/>
            <person name="Salamov A."/>
            <person name="Andreopoulos B."/>
            <person name="Baker S."/>
            <person name="Barry K."/>
            <person name="Bills G."/>
            <person name="Bluhm B."/>
            <person name="Cannon C."/>
            <person name="Castanera R."/>
            <person name="Culley D."/>
            <person name="Daum C."/>
            <person name="Ezra D."/>
            <person name="Gonzalez J."/>
            <person name="Henrissat B."/>
            <person name="Kuo A."/>
            <person name="Liang C."/>
            <person name="Lipzen A."/>
            <person name="Lutzoni F."/>
            <person name="Magnuson J."/>
            <person name="Mondo S."/>
            <person name="Nolan M."/>
            <person name="Ohm R."/>
            <person name="Pangilinan J."/>
            <person name="Park H.-J."/>
            <person name="Ramirez L."/>
            <person name="Alfaro M."/>
            <person name="Sun H."/>
            <person name="Tritt A."/>
            <person name="Yoshinaga Y."/>
            <person name="Zwiers L.-H."/>
            <person name="Turgeon B."/>
            <person name="Goodwin S."/>
            <person name="Spatafora J."/>
            <person name="Crous P."/>
            <person name="Grigoriev I."/>
        </authorList>
    </citation>
    <scope>NUCLEOTIDE SEQUENCE</scope>
    <source>
        <strain evidence="10">CBS 113979</strain>
    </source>
</reference>
<feature type="transmembrane region" description="Helical" evidence="9">
    <location>
        <begin position="194"/>
        <end position="213"/>
    </location>
</feature>
<comment type="similarity">
    <text evidence="2 7">Belongs to the major facilitator superfamily. Proton-dependent oligopeptide transporter (POT/PTR) (TC 2.A.17) family.</text>
</comment>
<dbReference type="PANTHER" id="PTHR11654">
    <property type="entry name" value="OLIGOPEPTIDE TRANSPORTER-RELATED"/>
    <property type="match status" value="1"/>
</dbReference>
<protein>
    <submittedName>
        <fullName evidence="10">Peptide transporter PTR2-A</fullName>
    </submittedName>
</protein>
<evidence type="ECO:0000313" key="11">
    <source>
        <dbReference type="Proteomes" id="UP000800041"/>
    </source>
</evidence>
<feature type="transmembrane region" description="Helical" evidence="9">
    <location>
        <begin position="497"/>
        <end position="517"/>
    </location>
</feature>
<evidence type="ECO:0000256" key="7">
    <source>
        <dbReference type="RuleBase" id="RU003755"/>
    </source>
</evidence>